<gene>
    <name evidence="4" type="ORF">SEVIR_2G039500v2</name>
</gene>
<protein>
    <recommendedName>
        <fullName evidence="3">C2H2-type domain-containing protein</fullName>
    </recommendedName>
</protein>
<dbReference type="InterPro" id="IPR013087">
    <property type="entry name" value="Znf_C2H2_type"/>
</dbReference>
<dbReference type="GO" id="GO:0003700">
    <property type="term" value="F:DNA-binding transcription factor activity"/>
    <property type="evidence" value="ECO:0007669"/>
    <property type="project" value="InterPro"/>
</dbReference>
<name>A0A4U6VRM6_SETVI</name>
<dbReference type="PROSITE" id="PS50157">
    <property type="entry name" value="ZINC_FINGER_C2H2_2"/>
    <property type="match status" value="1"/>
</dbReference>
<proteinExistence type="predicted"/>
<evidence type="ECO:0000313" key="4">
    <source>
        <dbReference type="EMBL" id="TKW30469.1"/>
    </source>
</evidence>
<dbReference type="Gramene" id="TKW30469">
    <property type="protein sequence ID" value="TKW30469"/>
    <property type="gene ID" value="SEVIR_2G039500v2"/>
</dbReference>
<dbReference type="GO" id="GO:0008270">
    <property type="term" value="F:zinc ion binding"/>
    <property type="evidence" value="ECO:0007669"/>
    <property type="project" value="UniProtKB-KW"/>
</dbReference>
<organism evidence="4 5">
    <name type="scientific">Setaria viridis</name>
    <name type="common">Green bristlegrass</name>
    <name type="synonym">Setaria italica subsp. viridis</name>
    <dbReference type="NCBI Taxonomy" id="4556"/>
    <lineage>
        <taxon>Eukaryota</taxon>
        <taxon>Viridiplantae</taxon>
        <taxon>Streptophyta</taxon>
        <taxon>Embryophyta</taxon>
        <taxon>Tracheophyta</taxon>
        <taxon>Spermatophyta</taxon>
        <taxon>Magnoliopsida</taxon>
        <taxon>Liliopsida</taxon>
        <taxon>Poales</taxon>
        <taxon>Poaceae</taxon>
        <taxon>PACMAD clade</taxon>
        <taxon>Panicoideae</taxon>
        <taxon>Panicodae</taxon>
        <taxon>Paniceae</taxon>
        <taxon>Cenchrinae</taxon>
        <taxon>Setaria</taxon>
    </lineage>
</organism>
<feature type="region of interest" description="Disordered" evidence="2">
    <location>
        <begin position="200"/>
        <end position="224"/>
    </location>
</feature>
<evidence type="ECO:0000256" key="1">
    <source>
        <dbReference type="PROSITE-ProRule" id="PRU00042"/>
    </source>
</evidence>
<reference evidence="4" key="1">
    <citation type="submission" date="2019-03" db="EMBL/GenBank/DDBJ databases">
        <title>WGS assembly of Setaria viridis.</title>
        <authorList>
            <person name="Huang P."/>
            <person name="Jenkins J."/>
            <person name="Grimwood J."/>
            <person name="Barry K."/>
            <person name="Healey A."/>
            <person name="Mamidi S."/>
            <person name="Sreedasyam A."/>
            <person name="Shu S."/>
            <person name="Feldman M."/>
            <person name="Wu J."/>
            <person name="Yu Y."/>
            <person name="Chen C."/>
            <person name="Johnson J."/>
            <person name="Rokhsar D."/>
            <person name="Baxter I."/>
            <person name="Schmutz J."/>
            <person name="Brutnell T."/>
            <person name="Kellogg E."/>
        </authorList>
    </citation>
    <scope>NUCLEOTIDE SEQUENCE [LARGE SCALE GENOMIC DNA]</scope>
</reference>
<feature type="compositionally biased region" description="Low complexity" evidence="2">
    <location>
        <begin position="203"/>
        <end position="214"/>
    </location>
</feature>
<keyword evidence="1" id="KW-0863">Zinc-finger</keyword>
<dbReference type="PANTHER" id="PTHR45730:SF108">
    <property type="entry name" value="PROTEIN LATE FLOWERING"/>
    <property type="match status" value="1"/>
</dbReference>
<sequence length="224" mass="23373">MEGEFSTSVTCEVHVFSKTKHDWSWLARQLGIGMEQQEPSSPPLQGAGLHLSLAVTPAAGGRRDELDEVAAVPTAYVAGKRVRLFPCLFCNKKFLKSQALGGHQNAHKKDRAAAGWNPYVYGHHEAAAAAAAAPPDALGGVAAAVLSAVPIASRGGALTDVKLEVPDGGSPLFADHVLLPRAAAADPSAGVGMLNWRRTSRVSAPPESTAPSSSGDELDLELRL</sequence>
<dbReference type="EMBL" id="CM016553">
    <property type="protein sequence ID" value="TKW30469.1"/>
    <property type="molecule type" value="Genomic_DNA"/>
</dbReference>
<dbReference type="InterPro" id="IPR036236">
    <property type="entry name" value="Znf_C2H2_sf"/>
</dbReference>
<keyword evidence="1" id="KW-0862">Zinc</keyword>
<accession>A0A4U6VRM6</accession>
<evidence type="ECO:0000256" key="2">
    <source>
        <dbReference type="SAM" id="MobiDB-lite"/>
    </source>
</evidence>
<dbReference type="OMA" id="WKRTSHK"/>
<evidence type="ECO:0000259" key="3">
    <source>
        <dbReference type="PROSITE" id="PS50157"/>
    </source>
</evidence>
<dbReference type="InterPro" id="IPR045320">
    <property type="entry name" value="JAGGED/SL1-like"/>
</dbReference>
<dbReference type="AlphaFoldDB" id="A0A4U6VRM6"/>
<dbReference type="PANTHER" id="PTHR45730">
    <property type="entry name" value="ZINC FINGER PROTEIN JAGGED"/>
    <property type="match status" value="1"/>
</dbReference>
<dbReference type="Proteomes" id="UP000298652">
    <property type="component" value="Chromosome 2"/>
</dbReference>
<evidence type="ECO:0000313" key="5">
    <source>
        <dbReference type="Proteomes" id="UP000298652"/>
    </source>
</evidence>
<dbReference type="SUPFAM" id="SSF57667">
    <property type="entry name" value="beta-beta-alpha zinc fingers"/>
    <property type="match status" value="1"/>
</dbReference>
<keyword evidence="1" id="KW-0479">Metal-binding</keyword>
<feature type="domain" description="C2H2-type" evidence="3">
    <location>
        <begin position="85"/>
        <end position="112"/>
    </location>
</feature>
<dbReference type="PROSITE" id="PS00028">
    <property type="entry name" value="ZINC_FINGER_C2H2_1"/>
    <property type="match status" value="1"/>
</dbReference>
<keyword evidence="5" id="KW-1185">Reference proteome</keyword>